<feature type="chain" id="PRO_5045675069" description="Carbohydrate-binding domain-containing protein" evidence="2">
    <location>
        <begin position="30"/>
        <end position="520"/>
    </location>
</feature>
<dbReference type="RefSeq" id="WP_390471068.1">
    <property type="nucleotide sequence ID" value="NZ_BAABXL010000001.1"/>
</dbReference>
<accession>A0ABQ0B2X0</accession>
<dbReference type="EMBL" id="BAABXL010000001">
    <property type="protein sequence ID" value="GAA6270624.1"/>
    <property type="molecule type" value="Genomic_DNA"/>
</dbReference>
<dbReference type="Gene3D" id="2.160.20.20">
    <property type="match status" value="1"/>
</dbReference>
<feature type="compositionally biased region" description="Polar residues" evidence="1">
    <location>
        <begin position="35"/>
        <end position="50"/>
    </location>
</feature>
<evidence type="ECO:0000313" key="3">
    <source>
        <dbReference type="EMBL" id="GAA6270624.1"/>
    </source>
</evidence>
<dbReference type="PROSITE" id="PS51257">
    <property type="entry name" value="PROKAR_LIPOPROTEIN"/>
    <property type="match status" value="1"/>
</dbReference>
<dbReference type="InterPro" id="IPR011050">
    <property type="entry name" value="Pectin_lyase_fold/virulence"/>
</dbReference>
<dbReference type="Proteomes" id="UP001600894">
    <property type="component" value="Unassembled WGS sequence"/>
</dbReference>
<name>A0ABQ0B2X0_9FIRM</name>
<dbReference type="InterPro" id="IPR012332">
    <property type="entry name" value="Autotransporter_pectin_lyase_C"/>
</dbReference>
<keyword evidence="4" id="KW-1185">Reference proteome</keyword>
<gene>
    <name evidence="3" type="ORF">F130042H8_36840</name>
</gene>
<sequence>MRKRALLYANLLALSAAGGLMLSACGSHTAQSQETTAINAAEDASQSDTSENVRYENTENGGHALHADGESASYNNISVVKSGDSEGDEPDFYGENAAVLAENGAKLTISNADITTDGKHANGVFSYGEGTSVDISDSTIHTKGDGSGGLMTTGGASMNAENLNVTTEGNSSAPIRSDRGGGTVTVTGGHYESNGVGSPAIYSTADITAKDAELVSNASQGVVVEGKNSVTLENTNVTANHTKLNGSNSDVYQAVMLYQSMSGDADEGTASFHMTGGSLTSKNGGMFFVNNTTAEISLENVALTCATDDLLRIAKAGWGQEGSNGGNVTFTAANQKLEGQTTVDDISTLNMYLKDGSSYTGAVNTDGAAGSVYVELSGDSTWTLTGDSYITSLTCGTDNVKLNGHTLYVNGTPYTEGTASEGTAVAAYAGSGNTEAGTGENADRPDGALTDKTAPGEKAPGAAGQKPNGGAPEKGKGGDGQTPPQKPADGQQPPEKPADGQQTEKPADGQQQPEKPESSQ</sequence>
<comment type="caution">
    <text evidence="3">The sequence shown here is derived from an EMBL/GenBank/DDBJ whole genome shotgun (WGS) entry which is preliminary data.</text>
</comment>
<keyword evidence="2" id="KW-0732">Signal</keyword>
<feature type="compositionally biased region" description="Polar residues" evidence="1">
    <location>
        <begin position="500"/>
        <end position="513"/>
    </location>
</feature>
<feature type="region of interest" description="Disordered" evidence="1">
    <location>
        <begin position="35"/>
        <end position="54"/>
    </location>
</feature>
<evidence type="ECO:0000313" key="4">
    <source>
        <dbReference type="Proteomes" id="UP001600894"/>
    </source>
</evidence>
<reference evidence="3 4" key="1">
    <citation type="submission" date="2024-04" db="EMBL/GenBank/DDBJ databases">
        <title>Defined microbial consortia suppress multidrug-resistant proinflammatory Enterobacteriaceae via ecological control.</title>
        <authorList>
            <person name="Furuichi M."/>
            <person name="Kawaguchi T."/>
            <person name="Pust M."/>
            <person name="Yasuma K."/>
            <person name="Plichta D."/>
            <person name="Hasegawa N."/>
            <person name="Ohya T."/>
            <person name="Bhattarai S."/>
            <person name="Sasajima S."/>
            <person name="Aoto Y."/>
            <person name="Tuganbaev T."/>
            <person name="Yaginuma M."/>
            <person name="Ueda M."/>
            <person name="Okahashi N."/>
            <person name="Amafuji K."/>
            <person name="Kiridooshi Y."/>
            <person name="Sugita K."/>
            <person name="Strazar M."/>
            <person name="Skelly A."/>
            <person name="Suda W."/>
            <person name="Hattori M."/>
            <person name="Nakamoto N."/>
            <person name="Caballero S."/>
            <person name="Norman J."/>
            <person name="Olle B."/>
            <person name="Tanoue T."/>
            <person name="Arita M."/>
            <person name="Bucci V."/>
            <person name="Atarashi K."/>
            <person name="Xavier R."/>
            <person name="Honda K."/>
        </authorList>
    </citation>
    <scope>NUCLEOTIDE SEQUENCE [LARGE SCALE GENOMIC DNA]</scope>
    <source>
        <strain evidence="4">f13</strain>
    </source>
</reference>
<evidence type="ECO:0008006" key="5">
    <source>
        <dbReference type="Google" id="ProtNLM"/>
    </source>
</evidence>
<organism evidence="3 4">
    <name type="scientific">Enterocloster alcoholdehydrogenati</name>
    <dbReference type="NCBI Taxonomy" id="2547410"/>
    <lineage>
        <taxon>Bacteria</taxon>
        <taxon>Bacillati</taxon>
        <taxon>Bacillota</taxon>
        <taxon>Clostridia</taxon>
        <taxon>Lachnospirales</taxon>
        <taxon>Lachnospiraceae</taxon>
        <taxon>Enterocloster</taxon>
    </lineage>
</organism>
<evidence type="ECO:0000256" key="2">
    <source>
        <dbReference type="SAM" id="SignalP"/>
    </source>
</evidence>
<dbReference type="SUPFAM" id="SSF51126">
    <property type="entry name" value="Pectin lyase-like"/>
    <property type="match status" value="1"/>
</dbReference>
<protein>
    <recommendedName>
        <fullName evidence="5">Carbohydrate-binding domain-containing protein</fullName>
    </recommendedName>
</protein>
<evidence type="ECO:0000256" key="1">
    <source>
        <dbReference type="SAM" id="MobiDB-lite"/>
    </source>
</evidence>
<feature type="signal peptide" evidence="2">
    <location>
        <begin position="1"/>
        <end position="29"/>
    </location>
</feature>
<feature type="region of interest" description="Disordered" evidence="1">
    <location>
        <begin position="430"/>
        <end position="520"/>
    </location>
</feature>
<proteinExistence type="predicted"/>